<dbReference type="Proteomes" id="UP000826651">
    <property type="component" value="Unassembled WGS sequence"/>
</dbReference>
<keyword evidence="1" id="KW-0092">Biotin</keyword>
<dbReference type="InterPro" id="IPR045864">
    <property type="entry name" value="aa-tRNA-synth_II/BPL/LPL"/>
</dbReference>
<reference evidence="5 6" key="1">
    <citation type="submission" date="2021-04" db="EMBL/GenBank/DDBJ databases">
        <title>Ruania sp. nov., isolated from sandy soil of mangrove forest.</title>
        <authorList>
            <person name="Ge X."/>
            <person name="Huang R."/>
            <person name="Liu W."/>
        </authorList>
    </citation>
    <scope>NUCLEOTIDE SEQUENCE [LARGE SCALE GENOMIC DNA]</scope>
    <source>
        <strain evidence="5 6">N2-46</strain>
    </source>
</reference>
<dbReference type="InterPro" id="IPR004143">
    <property type="entry name" value="BPL_LPL_catalytic"/>
</dbReference>
<evidence type="ECO:0000259" key="4">
    <source>
        <dbReference type="Pfam" id="PF03099"/>
    </source>
</evidence>
<dbReference type="Gene3D" id="3.30.930.10">
    <property type="entry name" value="Bira Bifunctional Protein, Domain 2"/>
    <property type="match status" value="1"/>
</dbReference>
<keyword evidence="6" id="KW-1185">Reference proteome</keyword>
<proteinExistence type="predicted"/>
<dbReference type="SUPFAM" id="SSF55681">
    <property type="entry name" value="Class II aaRS and biotin synthetases"/>
    <property type="match status" value="1"/>
</dbReference>
<dbReference type="EC" id="6.3.4.15" evidence="2"/>
<feature type="domain" description="BPL/LPL catalytic" evidence="4">
    <location>
        <begin position="29"/>
        <end position="171"/>
    </location>
</feature>
<dbReference type="Pfam" id="PF03099">
    <property type="entry name" value="BPL_LplA_LipB"/>
    <property type="match status" value="1"/>
</dbReference>
<dbReference type="GO" id="GO:0016874">
    <property type="term" value="F:ligase activity"/>
    <property type="evidence" value="ECO:0007669"/>
    <property type="project" value="UniProtKB-KW"/>
</dbReference>
<evidence type="ECO:0000259" key="3">
    <source>
        <dbReference type="Pfam" id="PF02237"/>
    </source>
</evidence>
<keyword evidence="5" id="KW-0436">Ligase</keyword>
<evidence type="ECO:0000256" key="2">
    <source>
        <dbReference type="ARBA" id="ARBA00024227"/>
    </source>
</evidence>
<dbReference type="SUPFAM" id="SSF50037">
    <property type="entry name" value="C-terminal domain of transcriptional repressors"/>
    <property type="match status" value="1"/>
</dbReference>
<protein>
    <recommendedName>
        <fullName evidence="2">biotin--[biotin carboxyl-carrier protein] ligase</fullName>
        <ecNumber evidence="2">6.3.4.15</ecNumber>
    </recommendedName>
</protein>
<evidence type="ECO:0000256" key="1">
    <source>
        <dbReference type="ARBA" id="ARBA00023267"/>
    </source>
</evidence>
<dbReference type="InterPro" id="IPR008988">
    <property type="entry name" value="Transcriptional_repressor_C"/>
</dbReference>
<organism evidence="5 6">
    <name type="scientific">Occultella gossypii</name>
    <dbReference type="NCBI Taxonomy" id="2800820"/>
    <lineage>
        <taxon>Bacteria</taxon>
        <taxon>Bacillati</taxon>
        <taxon>Actinomycetota</taxon>
        <taxon>Actinomycetes</taxon>
        <taxon>Micrococcales</taxon>
        <taxon>Ruaniaceae</taxon>
        <taxon>Occultella</taxon>
    </lineage>
</organism>
<dbReference type="Gene3D" id="2.30.30.100">
    <property type="match status" value="1"/>
</dbReference>
<gene>
    <name evidence="5" type="ORF">KCQ71_09990</name>
</gene>
<dbReference type="PANTHER" id="PTHR12835">
    <property type="entry name" value="BIOTIN PROTEIN LIGASE"/>
    <property type="match status" value="1"/>
</dbReference>
<evidence type="ECO:0000313" key="6">
    <source>
        <dbReference type="Proteomes" id="UP000826651"/>
    </source>
</evidence>
<name>A0ABS7S981_9MICO</name>
<comment type="caution">
    <text evidence="5">The sequence shown here is derived from an EMBL/GenBank/DDBJ whole genome shotgun (WGS) entry which is preliminary data.</text>
</comment>
<accession>A0ABS7S981</accession>
<dbReference type="EMBL" id="JAGSHT010000010">
    <property type="protein sequence ID" value="MBZ2196483.1"/>
    <property type="molecule type" value="Genomic_DNA"/>
</dbReference>
<dbReference type="RefSeq" id="WP_223405390.1">
    <property type="nucleotide sequence ID" value="NZ_JAGSHT010000010.1"/>
</dbReference>
<dbReference type="Pfam" id="PF02237">
    <property type="entry name" value="BPL_C"/>
    <property type="match status" value="1"/>
</dbReference>
<dbReference type="PANTHER" id="PTHR12835:SF5">
    <property type="entry name" value="BIOTIN--PROTEIN LIGASE"/>
    <property type="match status" value="1"/>
</dbReference>
<sequence>MNQPYLRIVESTGSTNADLLQAATAEPEAWPHLSGILARHQRGGRGRTGRSWDTDAHTALTFSVVLRPDRPREQWSWLPLLAGVAVLRAAAGQPVAGEPDEAGKEQAVAAVGGTVTDAALGSRLALKWPNDLVHTDGAQDLPDWHRLRKVGGLLAEVLPDGTGVVLGIGVNLAGASLPVPWAGTLAEVGIETDAQTLAERIVASLAHVLADPAITTDPRSAVGPHVVTLGTQVRVDLPTGPAVHGEATGLADDGALVVRTGDGARHVHAGDVAHVRLG</sequence>
<dbReference type="InterPro" id="IPR003142">
    <property type="entry name" value="BPL_C"/>
</dbReference>
<evidence type="ECO:0000313" key="5">
    <source>
        <dbReference type="EMBL" id="MBZ2196483.1"/>
    </source>
</evidence>
<feature type="domain" description="Biotin protein ligase C-terminal" evidence="3">
    <location>
        <begin position="228"/>
        <end position="274"/>
    </location>
</feature>